<feature type="transmembrane region" description="Helical" evidence="1">
    <location>
        <begin position="89"/>
        <end position="108"/>
    </location>
</feature>
<name>A0A075FUX5_9EURY</name>
<feature type="transmembrane region" description="Helical" evidence="1">
    <location>
        <begin position="114"/>
        <end position="136"/>
    </location>
</feature>
<proteinExistence type="predicted"/>
<feature type="transmembrane region" description="Helical" evidence="1">
    <location>
        <begin position="29"/>
        <end position="46"/>
    </location>
</feature>
<organism evidence="2">
    <name type="scientific">uncultured marine group II/III euryarchaeote AD1000_59_C09</name>
    <dbReference type="NCBI Taxonomy" id="1457791"/>
    <lineage>
        <taxon>Archaea</taxon>
        <taxon>Methanobacteriati</taxon>
        <taxon>Methanobacteriota</taxon>
        <taxon>environmental samples</taxon>
    </lineage>
</organism>
<feature type="transmembrane region" description="Helical" evidence="1">
    <location>
        <begin position="5"/>
        <end position="23"/>
    </location>
</feature>
<accession>A0A075FUX5</accession>
<dbReference type="EMBL" id="KF900443">
    <property type="protein sequence ID" value="AIE95173.1"/>
    <property type="molecule type" value="Genomic_DNA"/>
</dbReference>
<protein>
    <submittedName>
        <fullName evidence="2">Uncharacterized protein</fullName>
    </submittedName>
</protein>
<keyword evidence="1" id="KW-0812">Transmembrane</keyword>
<evidence type="ECO:0000313" key="2">
    <source>
        <dbReference type="EMBL" id="AIE95173.1"/>
    </source>
</evidence>
<keyword evidence="1" id="KW-0472">Membrane</keyword>
<sequence length="167" mass="19078">MNLYYAIITSIWVAVLYAIWAATEAGDPGYGQIAFLIGGVVATWYIRKRKLERPRIDDKEIVIPEAEFSVEIPDEGDKYFFSENSYRKIIWGTTIFALIAISFFLESIMTGENLMLGVILLILGIVVFLVPILLPVKDDIETLKKRAQKERTKAWHKGKFNQSSEEE</sequence>
<evidence type="ECO:0000256" key="1">
    <source>
        <dbReference type="SAM" id="Phobius"/>
    </source>
</evidence>
<keyword evidence="1" id="KW-1133">Transmembrane helix</keyword>
<dbReference type="AlphaFoldDB" id="A0A075FUX5"/>
<reference evidence="2" key="1">
    <citation type="journal article" date="2014" name="Genome Biol. Evol.">
        <title>Pangenome evidence for extensive interdomain horizontal transfer affecting lineage core and shell genes in uncultured planktonic thaumarchaeota and euryarchaeota.</title>
        <authorList>
            <person name="Deschamps P."/>
            <person name="Zivanovic Y."/>
            <person name="Moreira D."/>
            <person name="Rodriguez-Valera F."/>
            <person name="Lopez-Garcia P."/>
        </authorList>
    </citation>
    <scope>NUCLEOTIDE SEQUENCE</scope>
</reference>